<evidence type="ECO:0000256" key="5">
    <source>
        <dbReference type="ARBA" id="ARBA00023136"/>
    </source>
</evidence>
<protein>
    <submittedName>
        <fullName evidence="9">ABC transporter permease</fullName>
    </submittedName>
</protein>
<feature type="transmembrane region" description="Helical" evidence="6">
    <location>
        <begin position="406"/>
        <end position="423"/>
    </location>
</feature>
<feature type="domain" description="MacB-like periplasmic core" evidence="8">
    <location>
        <begin position="24"/>
        <end position="201"/>
    </location>
</feature>
<dbReference type="InterPro" id="IPR025857">
    <property type="entry name" value="MacB_PCD"/>
</dbReference>
<name>A0AA49JVI7_9BACT</name>
<feature type="transmembrane region" description="Helical" evidence="6">
    <location>
        <begin position="809"/>
        <end position="832"/>
    </location>
</feature>
<proteinExistence type="predicted"/>
<dbReference type="PANTHER" id="PTHR30287:SF1">
    <property type="entry name" value="INNER MEMBRANE PROTEIN"/>
    <property type="match status" value="1"/>
</dbReference>
<organism evidence="9">
    <name type="scientific">Pseudogemmatithrix spongiicola</name>
    <dbReference type="NCBI Taxonomy" id="3062599"/>
    <lineage>
        <taxon>Bacteria</taxon>
        <taxon>Pseudomonadati</taxon>
        <taxon>Gemmatimonadota</taxon>
        <taxon>Gemmatimonadia</taxon>
        <taxon>Gemmatimonadales</taxon>
        <taxon>Gemmatimonadaceae</taxon>
        <taxon>Pseudogemmatithrix</taxon>
    </lineage>
</organism>
<feature type="transmembrane region" description="Helical" evidence="6">
    <location>
        <begin position="306"/>
        <end position="331"/>
    </location>
</feature>
<feature type="domain" description="ABC3 transporter permease C-terminal" evidence="7">
    <location>
        <begin position="727"/>
        <end position="840"/>
    </location>
</feature>
<feature type="transmembrane region" description="Helical" evidence="6">
    <location>
        <begin position="776"/>
        <end position="803"/>
    </location>
</feature>
<dbReference type="RefSeq" id="WP_367885547.1">
    <property type="nucleotide sequence ID" value="NZ_CP130612.1"/>
</dbReference>
<dbReference type="PANTHER" id="PTHR30287">
    <property type="entry name" value="MEMBRANE COMPONENT OF PREDICTED ABC SUPERFAMILY METABOLITE UPTAKE TRANSPORTER"/>
    <property type="match status" value="1"/>
</dbReference>
<dbReference type="Pfam" id="PF12704">
    <property type="entry name" value="MacB_PCD"/>
    <property type="match status" value="1"/>
</dbReference>
<feature type="transmembrane region" description="Helical" evidence="6">
    <location>
        <begin position="727"/>
        <end position="746"/>
    </location>
</feature>
<keyword evidence="11" id="KW-1185">Reference proteome</keyword>
<dbReference type="InterPro" id="IPR003838">
    <property type="entry name" value="ABC3_permease_C"/>
</dbReference>
<feature type="transmembrane region" description="Helical" evidence="6">
    <location>
        <begin position="261"/>
        <end position="285"/>
    </location>
</feature>
<evidence type="ECO:0000259" key="8">
    <source>
        <dbReference type="Pfam" id="PF12704"/>
    </source>
</evidence>
<evidence type="ECO:0000256" key="4">
    <source>
        <dbReference type="ARBA" id="ARBA00022989"/>
    </source>
</evidence>
<sequence length="848" mass="90939">MRAPLSTLFRLAWRESRTARRRLLLYMSSISLGVAALVAIDSFAANVQRSIKDQSRTLMGGDLNLRARQGFTAAADSVLDSLATAGYPWAKVTSFASMASAYPSGNTRLTQVRAVTPGFPFYGEVLTEPAGRWAELHRGRYVMVDPSVLIGLDAQVGDSLRIGYARFEILASITNIPGDPGIAATIGPRVFIPARHLAETGLITAGARAEYEAVLKLPEGTKTPIWVAPLRPRLEKENIRIRTVEEREIDLTDAIQQLARFLSVVGLIALLLGGIGVASGVNAFVQRKIDTVAVLRCLGASSAQVLTIYLVQAAAMGFVGAAVGVVLGIGIQFGLPQVLGDFLPVDVQVTLVPSAILLGLAIGVWVAVVFALRPLLVLRRVSPLQAIRRDDAALAESRRKDTATQLTNVALVASVIGLAVNRAETVPQGLLFAVGVFVSIGTLWLAAAGLARLTRRIVAPSWPYVLRQGVANLHRPAAQTQSVILALGFGSFLVTTIVLVQTNLLAQFEFTAAQSRGNLVFFDVQEDQRSGLAELIGTAGHEIVSETPIVTMRFAGGNGLTSEEWAERVGIPARNWALRREYRSTYRDSIVPTETLLTGEWFGARALPSGVYEVSLERDITDELHAALGDTLQWDVQGVTIRAVVTSTREVDWGRFEPNFFAVFQTAALQGAPAQFVTIAAVSSDTAVARLQRDAVRRYPNVSSIDLSLVRGTINQIVSKVTLTVRFLALFSLAMGIPVLFSAVAATRRDRLREGVLLKTLGATRAQIGRILLAEYAVLGLLGSLSGMLLAVGGAWGLITFVFEGTFTFAALPALGIAGAMMALAVSIGLLTGRDVFRETPMAVLREA</sequence>
<evidence type="ECO:0000256" key="1">
    <source>
        <dbReference type="ARBA" id="ARBA00004651"/>
    </source>
</evidence>
<feature type="transmembrane region" description="Helical" evidence="6">
    <location>
        <begin position="483"/>
        <end position="506"/>
    </location>
</feature>
<keyword evidence="3 6" id="KW-0812">Transmembrane</keyword>
<accession>A0AA49K148</accession>
<keyword evidence="2" id="KW-1003">Cell membrane</keyword>
<comment type="subcellular location">
    <subcellularLocation>
        <location evidence="1">Cell membrane</location>
        <topology evidence="1">Multi-pass membrane protein</topology>
    </subcellularLocation>
</comment>
<keyword evidence="4 6" id="KW-1133">Transmembrane helix</keyword>
<evidence type="ECO:0000259" key="7">
    <source>
        <dbReference type="Pfam" id="PF02687"/>
    </source>
</evidence>
<dbReference type="InterPro" id="IPR038766">
    <property type="entry name" value="Membrane_comp_ABC_pdt"/>
</dbReference>
<evidence type="ECO:0000313" key="9">
    <source>
        <dbReference type="EMBL" id="WKW12668.1"/>
    </source>
</evidence>
<gene>
    <name evidence="9" type="ORF">Strain138_001974</name>
    <name evidence="10" type="ORF">Strain318_001973</name>
</gene>
<dbReference type="Pfam" id="PF02687">
    <property type="entry name" value="FtsX"/>
    <property type="match status" value="2"/>
</dbReference>
<reference evidence="9" key="1">
    <citation type="submission" date="2023-07" db="EMBL/GenBank/DDBJ databases">
        <authorList>
            <person name="Haufschild T."/>
            <person name="Kallscheuer N."/>
            <person name="Hammer J."/>
            <person name="Kohn T."/>
            <person name="Kabuu M."/>
            <person name="Jogler M."/>
            <person name="Wohfarth N."/>
            <person name="Heuer A."/>
            <person name="Rohde M."/>
            <person name="van Teeseling M.C.F."/>
            <person name="Jogler C."/>
        </authorList>
    </citation>
    <scope>NUCLEOTIDE SEQUENCE</scope>
    <source>
        <strain evidence="9">Strain 138</strain>
        <strain evidence="10">Strain 318</strain>
    </source>
</reference>
<feature type="transmembrane region" description="Helical" evidence="6">
    <location>
        <begin position="429"/>
        <end position="451"/>
    </location>
</feature>
<accession>A0AA49JVI7</accession>
<feature type="domain" description="ABC3 transporter permease C-terminal" evidence="7">
    <location>
        <begin position="264"/>
        <end position="383"/>
    </location>
</feature>
<dbReference type="KEGG" id="pspc:Strain318_001973"/>
<dbReference type="AlphaFoldDB" id="A0AA49JVI7"/>
<dbReference type="EMBL" id="CP130613">
    <property type="protein sequence ID" value="WKW15575.1"/>
    <property type="molecule type" value="Genomic_DNA"/>
</dbReference>
<feature type="transmembrane region" description="Helical" evidence="6">
    <location>
        <begin position="351"/>
        <end position="372"/>
    </location>
</feature>
<evidence type="ECO:0000256" key="2">
    <source>
        <dbReference type="ARBA" id="ARBA00022475"/>
    </source>
</evidence>
<evidence type="ECO:0000256" key="6">
    <source>
        <dbReference type="SAM" id="Phobius"/>
    </source>
</evidence>
<dbReference type="Proteomes" id="UP001229955">
    <property type="component" value="Chromosome"/>
</dbReference>
<dbReference type="EMBL" id="CP130612">
    <property type="protein sequence ID" value="WKW12668.1"/>
    <property type="molecule type" value="Genomic_DNA"/>
</dbReference>
<evidence type="ECO:0000313" key="11">
    <source>
        <dbReference type="Proteomes" id="UP001229955"/>
    </source>
</evidence>
<evidence type="ECO:0000313" key="10">
    <source>
        <dbReference type="EMBL" id="WKW15575.1"/>
    </source>
</evidence>
<evidence type="ECO:0000256" key="3">
    <source>
        <dbReference type="ARBA" id="ARBA00022692"/>
    </source>
</evidence>
<dbReference type="GO" id="GO:0005886">
    <property type="term" value="C:plasma membrane"/>
    <property type="evidence" value="ECO:0007669"/>
    <property type="project" value="UniProtKB-SubCell"/>
</dbReference>
<keyword evidence="5 6" id="KW-0472">Membrane</keyword>